<proteinExistence type="predicted"/>
<protein>
    <recommendedName>
        <fullName evidence="5">FLYWCH-type domain-containing protein</fullName>
    </recommendedName>
</protein>
<evidence type="ECO:0000313" key="2">
    <source>
        <dbReference type="EMBL" id="CAF5161244.1"/>
    </source>
</evidence>
<evidence type="ECO:0008006" key="5">
    <source>
        <dbReference type="Google" id="ProtNLM"/>
    </source>
</evidence>
<dbReference type="AlphaFoldDB" id="A0A819JI78"/>
<dbReference type="EMBL" id="CAJOBJ010341992">
    <property type="protein sequence ID" value="CAF5196163.1"/>
    <property type="molecule type" value="Genomic_DNA"/>
</dbReference>
<keyword evidence="4" id="KW-1185">Reference proteome</keyword>
<dbReference type="Proteomes" id="UP000663866">
    <property type="component" value="Unassembled WGS sequence"/>
</dbReference>
<sequence length="115" mass="13584">MNIQKLKRTTMDMYFTTTNRNALVLNYKGFQYTLKREHKDSYEWRCRTRPCTTSLPLSRDSKSIIREPDVYTIKKEQITEDINAQLRTLINDHNIDEITDLAILCGKTVKTKPIK</sequence>
<evidence type="ECO:0000313" key="1">
    <source>
        <dbReference type="EMBL" id="CAF3933292.1"/>
    </source>
</evidence>
<gene>
    <name evidence="3" type="ORF">GIL414_LOCUS74959</name>
    <name evidence="1" type="ORF">OVN521_LOCUS11255</name>
    <name evidence="2" type="ORF">SMN809_LOCUS64578</name>
</gene>
<evidence type="ECO:0000313" key="4">
    <source>
        <dbReference type="Proteomes" id="UP000663866"/>
    </source>
</evidence>
<organism evidence="1 4">
    <name type="scientific">Rotaria magnacalcarata</name>
    <dbReference type="NCBI Taxonomy" id="392030"/>
    <lineage>
        <taxon>Eukaryota</taxon>
        <taxon>Metazoa</taxon>
        <taxon>Spiralia</taxon>
        <taxon>Gnathifera</taxon>
        <taxon>Rotifera</taxon>
        <taxon>Eurotatoria</taxon>
        <taxon>Bdelloidea</taxon>
        <taxon>Philodinida</taxon>
        <taxon>Philodinidae</taxon>
        <taxon>Rotaria</taxon>
    </lineage>
</organism>
<evidence type="ECO:0000313" key="3">
    <source>
        <dbReference type="EMBL" id="CAF5196163.1"/>
    </source>
</evidence>
<name>A0A819JI78_9BILA</name>
<reference evidence="1" key="1">
    <citation type="submission" date="2021-02" db="EMBL/GenBank/DDBJ databases">
        <authorList>
            <person name="Nowell W R."/>
        </authorList>
    </citation>
    <scope>NUCLEOTIDE SEQUENCE</scope>
</reference>
<accession>A0A819JI78</accession>
<dbReference type="EMBL" id="CAJOBG010001484">
    <property type="protein sequence ID" value="CAF3933292.1"/>
    <property type="molecule type" value="Genomic_DNA"/>
</dbReference>
<dbReference type="Proteomes" id="UP000681720">
    <property type="component" value="Unassembled WGS sequence"/>
</dbReference>
<dbReference type="Proteomes" id="UP000676336">
    <property type="component" value="Unassembled WGS sequence"/>
</dbReference>
<comment type="caution">
    <text evidence="1">The sequence shown here is derived from an EMBL/GenBank/DDBJ whole genome shotgun (WGS) entry which is preliminary data.</text>
</comment>
<dbReference type="Gene3D" id="2.20.25.240">
    <property type="match status" value="1"/>
</dbReference>
<dbReference type="EMBL" id="CAJOBI010293965">
    <property type="protein sequence ID" value="CAF5161244.1"/>
    <property type="molecule type" value="Genomic_DNA"/>
</dbReference>